<proteinExistence type="predicted"/>
<dbReference type="EMBL" id="QKXF01000576">
    <property type="protein sequence ID" value="RQM10581.1"/>
    <property type="molecule type" value="Genomic_DNA"/>
</dbReference>
<feature type="compositionally biased region" description="Basic and acidic residues" evidence="1">
    <location>
        <begin position="1"/>
        <end position="22"/>
    </location>
</feature>
<dbReference type="Proteomes" id="UP000286097">
    <property type="component" value="Unassembled WGS sequence"/>
</dbReference>
<reference evidence="2 3" key="1">
    <citation type="submission" date="2018-06" db="EMBL/GenBank/DDBJ databases">
        <title>Comparative genomics of downy mildews reveals potential adaptations to biotrophy.</title>
        <authorList>
            <person name="Fletcher K."/>
            <person name="Klosterman S.J."/>
            <person name="Derevnina L."/>
            <person name="Martin F."/>
            <person name="Koike S."/>
            <person name="Reyes Chin-Wo S."/>
            <person name="Mou B."/>
            <person name="Michelmore R."/>
        </authorList>
    </citation>
    <scope>NUCLEOTIDE SEQUENCE [LARGE SCALE GENOMIC DNA]</scope>
    <source>
        <strain evidence="2 3">R13</strain>
    </source>
</reference>
<evidence type="ECO:0000256" key="1">
    <source>
        <dbReference type="SAM" id="MobiDB-lite"/>
    </source>
</evidence>
<comment type="caution">
    <text evidence="2">The sequence shown here is derived from an EMBL/GenBank/DDBJ whole genome shotgun (WGS) entry which is preliminary data.</text>
</comment>
<name>A0A425C192_9STRA</name>
<protein>
    <submittedName>
        <fullName evidence="2">Uncharacterized protein</fullName>
    </submittedName>
</protein>
<dbReference type="VEuPathDB" id="FungiDB:DD237_005790"/>
<evidence type="ECO:0000313" key="2">
    <source>
        <dbReference type="EMBL" id="RQM10581.1"/>
    </source>
</evidence>
<organism evidence="2 3">
    <name type="scientific">Peronospora effusa</name>
    <dbReference type="NCBI Taxonomy" id="542832"/>
    <lineage>
        <taxon>Eukaryota</taxon>
        <taxon>Sar</taxon>
        <taxon>Stramenopiles</taxon>
        <taxon>Oomycota</taxon>
        <taxon>Peronosporomycetes</taxon>
        <taxon>Peronosporales</taxon>
        <taxon>Peronosporaceae</taxon>
        <taxon>Peronospora</taxon>
    </lineage>
</organism>
<dbReference type="AlphaFoldDB" id="A0A425C192"/>
<gene>
    <name evidence="2" type="ORF">DD237_005790</name>
</gene>
<accession>A0A425C192</accession>
<evidence type="ECO:0000313" key="3">
    <source>
        <dbReference type="Proteomes" id="UP000286097"/>
    </source>
</evidence>
<sequence length="72" mass="8295">MNIALEDSHSVQEESHMQDRRTTTMALPSRCSSEMHGHVESNADDPMFEIDDVTMIDEDQESVEEVSRQGRW</sequence>
<feature type="region of interest" description="Disordered" evidence="1">
    <location>
        <begin position="1"/>
        <end position="26"/>
    </location>
</feature>